<gene>
    <name evidence="1" type="ORF">PBRA_009301</name>
</gene>
<proteinExistence type="predicted"/>
<accession>A0A0G4J649</accession>
<dbReference type="EMBL" id="CDSF01000139">
    <property type="protein sequence ID" value="CEP03083.1"/>
    <property type="molecule type" value="Genomic_DNA"/>
</dbReference>
<evidence type="ECO:0000313" key="2">
    <source>
        <dbReference type="Proteomes" id="UP000039324"/>
    </source>
</evidence>
<keyword evidence="2" id="KW-1185">Reference proteome</keyword>
<evidence type="ECO:0000313" key="1">
    <source>
        <dbReference type="EMBL" id="CEP03083.1"/>
    </source>
</evidence>
<reference evidence="1 2" key="1">
    <citation type="submission" date="2015-02" db="EMBL/GenBank/DDBJ databases">
        <authorList>
            <person name="Chooi Y.-H."/>
        </authorList>
    </citation>
    <scope>NUCLEOTIDE SEQUENCE [LARGE SCALE GENOMIC DNA]</scope>
    <source>
        <strain evidence="1">E3</strain>
    </source>
</reference>
<evidence type="ECO:0008006" key="3">
    <source>
        <dbReference type="Google" id="ProtNLM"/>
    </source>
</evidence>
<protein>
    <recommendedName>
        <fullName evidence="3">Myb-like domain-containing protein</fullName>
    </recommendedName>
</protein>
<sequence length="66" mass="7499">MSESKKKRKSSPNWLDYDVGVLLDVIETITPLGDNGWEKVPKLFNRDEAMVTARDDEQYANAGLSR</sequence>
<name>A0A0G4J649_PLABS</name>
<organism evidence="1 2">
    <name type="scientific">Plasmodiophora brassicae</name>
    <name type="common">Clubroot disease agent</name>
    <dbReference type="NCBI Taxonomy" id="37360"/>
    <lineage>
        <taxon>Eukaryota</taxon>
        <taxon>Sar</taxon>
        <taxon>Rhizaria</taxon>
        <taxon>Endomyxa</taxon>
        <taxon>Phytomyxea</taxon>
        <taxon>Plasmodiophorida</taxon>
        <taxon>Plasmodiophoridae</taxon>
        <taxon>Plasmodiophora</taxon>
    </lineage>
</organism>
<dbReference type="AlphaFoldDB" id="A0A0G4J649"/>
<dbReference type="Proteomes" id="UP000039324">
    <property type="component" value="Unassembled WGS sequence"/>
</dbReference>